<proteinExistence type="predicted"/>
<evidence type="ECO:0008006" key="3">
    <source>
        <dbReference type="Google" id="ProtNLM"/>
    </source>
</evidence>
<name>A0AAV7HBL4_COTGL</name>
<dbReference type="Proteomes" id="UP000826195">
    <property type="component" value="Unassembled WGS sequence"/>
</dbReference>
<dbReference type="SUPFAM" id="SSF50978">
    <property type="entry name" value="WD40 repeat-like"/>
    <property type="match status" value="1"/>
</dbReference>
<dbReference type="EMBL" id="JAHXZJ010002982">
    <property type="protein sequence ID" value="KAH0534524.1"/>
    <property type="molecule type" value="Genomic_DNA"/>
</dbReference>
<sequence length="372" mass="43427">MKRSHDPDAASTSKQRKECEIEKILSDVCIPEHIWKIIFSLMRGQNKLLELRSANKFFDSLITSKIYSEKLWEKLSYQHKIIPWHSQIAASVQLLNFSETDETIANHERWRRIYFGYRKWVQTPFSKRSPELFSLIRTESMSKKFTCVAAWGSFTASAINKGMISIFSNSHHLTELSLPTLSRHLKVEKLEFWKQRNAPVIIYGRLENGQVLFWNMSDGEIINSNVTFYENIRCWTIELDESFTESLICHIPIYDIVLLAEGQQLFMLTPGRYFDEVRYHISTFEFQKAITSLKMFCNCIIIGCVDGTIRTVYIDDYQTYEKHGHGADTTETEYTLDVENNAIIDIDISTNNNYKLYIVAVTKSTTYQLTFE</sequence>
<evidence type="ECO:0000313" key="2">
    <source>
        <dbReference type="Proteomes" id="UP000826195"/>
    </source>
</evidence>
<protein>
    <recommendedName>
        <fullName evidence="3">F-box domain-containing protein</fullName>
    </recommendedName>
</protein>
<keyword evidence="2" id="KW-1185">Reference proteome</keyword>
<dbReference type="AlphaFoldDB" id="A0AAV7HBL4"/>
<evidence type="ECO:0000313" key="1">
    <source>
        <dbReference type="EMBL" id="KAH0534524.1"/>
    </source>
</evidence>
<comment type="caution">
    <text evidence="1">The sequence shown here is derived from an EMBL/GenBank/DDBJ whole genome shotgun (WGS) entry which is preliminary data.</text>
</comment>
<organism evidence="1 2">
    <name type="scientific">Cotesia glomerata</name>
    <name type="common">Lepidopteran parasitic wasp</name>
    <name type="synonym">Apanteles glomeratus</name>
    <dbReference type="NCBI Taxonomy" id="32391"/>
    <lineage>
        <taxon>Eukaryota</taxon>
        <taxon>Metazoa</taxon>
        <taxon>Ecdysozoa</taxon>
        <taxon>Arthropoda</taxon>
        <taxon>Hexapoda</taxon>
        <taxon>Insecta</taxon>
        <taxon>Pterygota</taxon>
        <taxon>Neoptera</taxon>
        <taxon>Endopterygota</taxon>
        <taxon>Hymenoptera</taxon>
        <taxon>Apocrita</taxon>
        <taxon>Ichneumonoidea</taxon>
        <taxon>Braconidae</taxon>
        <taxon>Microgastrinae</taxon>
        <taxon>Cotesia</taxon>
    </lineage>
</organism>
<reference evidence="1 2" key="1">
    <citation type="journal article" date="2021" name="J. Hered.">
        <title>A chromosome-level genome assembly of the parasitoid wasp, Cotesia glomerata (Hymenoptera: Braconidae).</title>
        <authorList>
            <person name="Pinto B.J."/>
            <person name="Weis J.J."/>
            <person name="Gamble T."/>
            <person name="Ode P.J."/>
            <person name="Paul R."/>
            <person name="Zaspel J.M."/>
        </authorList>
    </citation>
    <scope>NUCLEOTIDE SEQUENCE [LARGE SCALE GENOMIC DNA]</scope>
    <source>
        <strain evidence="1">CgM1</strain>
    </source>
</reference>
<gene>
    <name evidence="1" type="ORF">KQX54_004802</name>
</gene>
<accession>A0AAV7HBL4</accession>
<dbReference type="InterPro" id="IPR036322">
    <property type="entry name" value="WD40_repeat_dom_sf"/>
</dbReference>